<comment type="caution">
    <text evidence="3">The sequence shown here is derived from an EMBL/GenBank/DDBJ whole genome shotgun (WGS) entry which is preliminary data.</text>
</comment>
<evidence type="ECO:0000256" key="2">
    <source>
        <dbReference type="SAM" id="Phobius"/>
    </source>
</evidence>
<dbReference type="AlphaFoldDB" id="A0A7X9QGW7"/>
<accession>A0A7X9QGW7</accession>
<protein>
    <submittedName>
        <fullName evidence="3">Uncharacterized protein</fullName>
    </submittedName>
</protein>
<feature type="transmembrane region" description="Helical" evidence="2">
    <location>
        <begin position="224"/>
        <end position="242"/>
    </location>
</feature>
<name>A0A7X9QGW7_STRRT</name>
<dbReference type="EMBL" id="JABASA010000006">
    <property type="protein sequence ID" value="NMD48912.1"/>
    <property type="molecule type" value="Genomic_DNA"/>
</dbReference>
<keyword evidence="2" id="KW-0812">Transmembrane</keyword>
<reference evidence="3 4" key="1">
    <citation type="submission" date="2020-04" db="EMBL/GenBank/DDBJ databases">
        <title>MicrobeNet Type strains.</title>
        <authorList>
            <person name="Nicholson A.C."/>
        </authorList>
    </citation>
    <scope>NUCLEOTIDE SEQUENCE [LARGE SCALE GENOMIC DNA]</scope>
    <source>
        <strain evidence="3 4">DSM 22768</strain>
    </source>
</reference>
<evidence type="ECO:0000313" key="4">
    <source>
        <dbReference type="Proteomes" id="UP000532121"/>
    </source>
</evidence>
<dbReference type="Proteomes" id="UP000532121">
    <property type="component" value="Unassembled WGS sequence"/>
</dbReference>
<feature type="transmembrane region" description="Helical" evidence="2">
    <location>
        <begin position="120"/>
        <end position="142"/>
    </location>
</feature>
<keyword evidence="2" id="KW-0472">Membrane</keyword>
<organism evidence="3 4">
    <name type="scientific">Streptococcus ratti</name>
    <dbReference type="NCBI Taxonomy" id="1341"/>
    <lineage>
        <taxon>Bacteria</taxon>
        <taxon>Bacillati</taxon>
        <taxon>Bacillota</taxon>
        <taxon>Bacilli</taxon>
        <taxon>Lactobacillales</taxon>
        <taxon>Streptococcaceae</taxon>
        <taxon>Streptococcus</taxon>
    </lineage>
</organism>
<feature type="compositionally biased region" description="Basic and acidic residues" evidence="1">
    <location>
        <begin position="42"/>
        <end position="52"/>
    </location>
</feature>
<sequence>MNKEDWVDYFEVINGREPSAKEIAEALAAGEFQNAVETDPSSTEKSELVQDSAEKMTAETAEAELGRSSQLDQELAANQANAQTGRHQQVEQLKKKGKSYFVWFWEGLKRPEVQSSKSQFAYGLVTLAIAALFLAAGLVNYINRIFTSIINMTIGGESFKINEPEAFSVVEDAVRTNFGFSKIIVVTVIVFIAYAIIAILPALIHKFATKSQEKVTFLWGKSIAYTPLLAAINLLVFLLSFLTSNKLVVSSKYSYQIVSSFSSVGSDPFEGLSSVSHLIKEVPAIRSIQTVFIYLILLSVVSLAVLIVAFLTNIKVSLGSLNNFYVRLIALLIFVLIIFFTTKSIATNFLGGLDGIKDSLTKLY</sequence>
<gene>
    <name evidence="3" type="ORF">HHO37_04285</name>
</gene>
<evidence type="ECO:0000256" key="1">
    <source>
        <dbReference type="SAM" id="MobiDB-lite"/>
    </source>
</evidence>
<feature type="transmembrane region" description="Helical" evidence="2">
    <location>
        <begin position="183"/>
        <end position="204"/>
    </location>
</feature>
<dbReference type="RefSeq" id="WP_193523312.1">
    <property type="nucleotide sequence ID" value="NZ_JABASA010000006.1"/>
</dbReference>
<keyword evidence="2" id="KW-1133">Transmembrane helix</keyword>
<proteinExistence type="predicted"/>
<evidence type="ECO:0000313" key="3">
    <source>
        <dbReference type="EMBL" id="NMD48912.1"/>
    </source>
</evidence>
<feature type="transmembrane region" description="Helical" evidence="2">
    <location>
        <begin position="291"/>
        <end position="312"/>
    </location>
</feature>
<feature type="region of interest" description="Disordered" evidence="1">
    <location>
        <begin position="32"/>
        <end position="52"/>
    </location>
</feature>
<feature type="transmembrane region" description="Helical" evidence="2">
    <location>
        <begin position="324"/>
        <end position="342"/>
    </location>
</feature>